<dbReference type="STRING" id="6277.A0A498SPF2"/>
<dbReference type="EMBL" id="UPTC01002716">
    <property type="protein sequence ID" value="VBB33799.1"/>
    <property type="molecule type" value="Genomic_DNA"/>
</dbReference>
<dbReference type="InterPro" id="IPR006186">
    <property type="entry name" value="Ser/Thr-sp_prot-phosphatase"/>
</dbReference>
<feature type="domain" description="Calcineurin-like phosphoesterase" evidence="6">
    <location>
        <begin position="13"/>
        <end position="89"/>
    </location>
</feature>
<keyword evidence="8" id="KW-1185">Reference proteome</keyword>
<dbReference type="InterPro" id="IPR004843">
    <property type="entry name" value="Calcineurin-like_PHP"/>
</dbReference>
<gene>
    <name evidence="7" type="ORF">NAV_LOCUS8590</name>
</gene>
<comment type="cofactor">
    <cofactor evidence="1">
        <name>Mn(2+)</name>
        <dbReference type="ChEBI" id="CHEBI:29035"/>
    </cofactor>
</comment>
<dbReference type="Proteomes" id="UP000276991">
    <property type="component" value="Unassembled WGS sequence"/>
</dbReference>
<evidence type="ECO:0000256" key="3">
    <source>
        <dbReference type="ARBA" id="ARBA00022723"/>
    </source>
</evidence>
<dbReference type="Gene3D" id="3.60.21.10">
    <property type="match status" value="1"/>
</dbReference>
<evidence type="ECO:0000256" key="2">
    <source>
        <dbReference type="ARBA" id="ARBA00013081"/>
    </source>
</evidence>
<dbReference type="PANTHER" id="PTHR45619">
    <property type="entry name" value="SERINE/THREONINE-PROTEIN PHOSPHATASE PP2A-RELATED"/>
    <property type="match status" value="1"/>
</dbReference>
<evidence type="ECO:0000313" key="7">
    <source>
        <dbReference type="EMBL" id="VBB33799.1"/>
    </source>
</evidence>
<evidence type="ECO:0000256" key="5">
    <source>
        <dbReference type="ARBA" id="ARBA00023211"/>
    </source>
</evidence>
<evidence type="ECO:0000256" key="1">
    <source>
        <dbReference type="ARBA" id="ARBA00001936"/>
    </source>
</evidence>
<dbReference type="GO" id="GO:0004722">
    <property type="term" value="F:protein serine/threonine phosphatase activity"/>
    <property type="evidence" value="ECO:0007669"/>
    <property type="project" value="UniProtKB-EC"/>
</dbReference>
<dbReference type="OrthoDB" id="5784032at2759"/>
<dbReference type="GO" id="GO:0046872">
    <property type="term" value="F:metal ion binding"/>
    <property type="evidence" value="ECO:0007669"/>
    <property type="project" value="UniProtKB-KW"/>
</dbReference>
<keyword evidence="3" id="KW-0479">Metal-binding</keyword>
<accession>A0A498SPF2</accession>
<dbReference type="AlphaFoldDB" id="A0A498SPF2"/>
<dbReference type="InterPro" id="IPR029052">
    <property type="entry name" value="Metallo-depent_PP-like"/>
</dbReference>
<reference evidence="7 8" key="1">
    <citation type="submission" date="2018-08" db="EMBL/GenBank/DDBJ databases">
        <authorList>
            <person name="Laetsch R D."/>
            <person name="Stevens L."/>
            <person name="Kumar S."/>
            <person name="Blaxter L. M."/>
        </authorList>
    </citation>
    <scope>NUCLEOTIDE SEQUENCE [LARGE SCALE GENOMIC DNA]</scope>
</reference>
<dbReference type="Pfam" id="PF00149">
    <property type="entry name" value="Metallophos"/>
    <property type="match status" value="1"/>
</dbReference>
<dbReference type="EC" id="3.1.3.16" evidence="2"/>
<protein>
    <recommendedName>
        <fullName evidence="2">protein-serine/threonine phosphatase</fullName>
        <ecNumber evidence="2">3.1.3.16</ecNumber>
    </recommendedName>
</protein>
<evidence type="ECO:0000256" key="4">
    <source>
        <dbReference type="ARBA" id="ARBA00022801"/>
    </source>
</evidence>
<organism evidence="7 8">
    <name type="scientific">Acanthocheilonema viteae</name>
    <name type="common">Filarial nematode worm</name>
    <name type="synonym">Dipetalonema viteae</name>
    <dbReference type="NCBI Taxonomy" id="6277"/>
    <lineage>
        <taxon>Eukaryota</taxon>
        <taxon>Metazoa</taxon>
        <taxon>Ecdysozoa</taxon>
        <taxon>Nematoda</taxon>
        <taxon>Chromadorea</taxon>
        <taxon>Rhabditida</taxon>
        <taxon>Spirurina</taxon>
        <taxon>Spiruromorpha</taxon>
        <taxon>Filarioidea</taxon>
        <taxon>Onchocercidae</taxon>
        <taxon>Acanthocheilonema</taxon>
    </lineage>
</organism>
<evidence type="ECO:0000313" key="8">
    <source>
        <dbReference type="Proteomes" id="UP000276991"/>
    </source>
</evidence>
<dbReference type="SUPFAM" id="SSF56300">
    <property type="entry name" value="Metallo-dependent phosphatases"/>
    <property type="match status" value="1"/>
</dbReference>
<keyword evidence="5" id="KW-0464">Manganese</keyword>
<sequence length="89" mass="10351">MSPTFISVSDPIGDFLDRGSMQSEVLLFILFMKLRWPEYVYLLRGSHELHDLTKHDFKNQCLMDYDDPAIFVCINQLFDYFPLAAIISG</sequence>
<evidence type="ECO:0000259" key="6">
    <source>
        <dbReference type="Pfam" id="PF00149"/>
    </source>
</evidence>
<proteinExistence type="predicted"/>
<keyword evidence="4" id="KW-0378">Hydrolase</keyword>
<dbReference type="PRINTS" id="PR00114">
    <property type="entry name" value="STPHPHTASE"/>
</dbReference>
<name>A0A498SPF2_ACAVI</name>
<dbReference type="InterPro" id="IPR047129">
    <property type="entry name" value="PPA2-like"/>
</dbReference>